<evidence type="ECO:0000256" key="1">
    <source>
        <dbReference type="ARBA" id="ARBA00000707"/>
    </source>
</evidence>
<keyword evidence="6" id="KW-0378">Hydrolase</keyword>
<accession>A0A7S2ZMA1</accession>
<reference evidence="9" key="1">
    <citation type="submission" date="2021-01" db="EMBL/GenBank/DDBJ databases">
        <authorList>
            <person name="Corre E."/>
            <person name="Pelletier E."/>
            <person name="Niang G."/>
            <person name="Scheremetjew M."/>
            <person name="Finn R."/>
            <person name="Kale V."/>
            <person name="Holt S."/>
            <person name="Cochrane G."/>
            <person name="Meng A."/>
            <person name="Brown T."/>
            <person name="Cohen L."/>
        </authorList>
    </citation>
    <scope>NUCLEOTIDE SEQUENCE</scope>
    <source>
        <strain evidence="9">CCMP 769</strain>
    </source>
</reference>
<gene>
    <name evidence="9" type="ORF">RMAR00112_LOCUS10413</name>
</gene>
<evidence type="ECO:0000256" key="4">
    <source>
        <dbReference type="ARBA" id="ARBA00022670"/>
    </source>
</evidence>
<dbReference type="PANTHER" id="PTHR24006:SF722">
    <property type="entry name" value="UBIQUITIN CARBOXYL-TERMINAL HYDROLASE 48"/>
    <property type="match status" value="1"/>
</dbReference>
<evidence type="ECO:0000256" key="7">
    <source>
        <dbReference type="ARBA" id="ARBA00022807"/>
    </source>
</evidence>
<dbReference type="InterPro" id="IPR038765">
    <property type="entry name" value="Papain-like_cys_pep_sf"/>
</dbReference>
<comment type="similarity">
    <text evidence="2">Belongs to the peptidase C19 family.</text>
</comment>
<dbReference type="GO" id="GO:0004843">
    <property type="term" value="F:cysteine-type deubiquitinase activity"/>
    <property type="evidence" value="ECO:0007669"/>
    <property type="project" value="UniProtKB-EC"/>
</dbReference>
<name>A0A7S2ZMA1_9RHOD</name>
<evidence type="ECO:0000313" key="9">
    <source>
        <dbReference type="EMBL" id="CAE0042448.1"/>
    </source>
</evidence>
<dbReference type="InterPro" id="IPR028889">
    <property type="entry name" value="USP"/>
</dbReference>
<organism evidence="9">
    <name type="scientific">Rhodosorus marinus</name>
    <dbReference type="NCBI Taxonomy" id="101924"/>
    <lineage>
        <taxon>Eukaryota</taxon>
        <taxon>Rhodophyta</taxon>
        <taxon>Stylonematophyceae</taxon>
        <taxon>Stylonematales</taxon>
        <taxon>Stylonemataceae</taxon>
        <taxon>Rhodosorus</taxon>
    </lineage>
</organism>
<dbReference type="GO" id="GO:0016579">
    <property type="term" value="P:protein deubiquitination"/>
    <property type="evidence" value="ECO:0007669"/>
    <property type="project" value="InterPro"/>
</dbReference>
<comment type="catalytic activity">
    <reaction evidence="1">
        <text>Thiol-dependent hydrolysis of ester, thioester, amide, peptide and isopeptide bonds formed by the C-terminal Gly of ubiquitin (a 76-residue protein attached to proteins as an intracellular targeting signal).</text>
        <dbReference type="EC" id="3.4.19.12"/>
    </reaction>
</comment>
<dbReference type="InterPro" id="IPR050164">
    <property type="entry name" value="Peptidase_C19"/>
</dbReference>
<evidence type="ECO:0000259" key="8">
    <source>
        <dbReference type="PROSITE" id="PS50235"/>
    </source>
</evidence>
<dbReference type="Pfam" id="PF00443">
    <property type="entry name" value="UCH"/>
    <property type="match status" value="1"/>
</dbReference>
<dbReference type="PROSITE" id="PS50235">
    <property type="entry name" value="USP_3"/>
    <property type="match status" value="1"/>
</dbReference>
<dbReference type="GO" id="GO:0006508">
    <property type="term" value="P:proteolysis"/>
    <property type="evidence" value="ECO:0007669"/>
    <property type="project" value="UniProtKB-KW"/>
</dbReference>
<dbReference type="Gene3D" id="3.90.70.10">
    <property type="entry name" value="Cysteine proteinases"/>
    <property type="match status" value="2"/>
</dbReference>
<keyword evidence="5" id="KW-0833">Ubl conjugation pathway</keyword>
<dbReference type="InterPro" id="IPR001394">
    <property type="entry name" value="Peptidase_C19_UCH"/>
</dbReference>
<evidence type="ECO:0000256" key="6">
    <source>
        <dbReference type="ARBA" id="ARBA00022801"/>
    </source>
</evidence>
<dbReference type="EMBL" id="HBHW01013332">
    <property type="protein sequence ID" value="CAE0042448.1"/>
    <property type="molecule type" value="Transcribed_RNA"/>
</dbReference>
<evidence type="ECO:0000256" key="2">
    <source>
        <dbReference type="ARBA" id="ARBA00009085"/>
    </source>
</evidence>
<dbReference type="EC" id="3.4.19.12" evidence="3"/>
<sequence length="356" mass="40094">MGLPGWLGGMGEEDKELRVAKVVSCFEDGVEYEEARKVLSKNGWEVDRAKDELTVIRGTQDGFLIPLSMRAPELLGAENSGNSCYLDSLLMAIFANSDKYDYLITVFNERSNRLASLLRLFVNKIRMGLKVEKEAVKEFLLELVELGWRGSSTQEDASELFIFLMELLKAPALETYEQLHHGALPEKDVDDKKVLYRMIMLGIEEGNERLDLLQLIRGELHETVIEDLSREVFASSTGGDKRSVLVNAWKTVTVADSPLNMLPILLKRSGGSKRPVSIPLEIDSSQLVGSESEMRRNWRLRSAVCHLGSSSSCGHYITFLFNEDGTCSRWDDLKGFSESRADAKELETSSYLLFYE</sequence>
<dbReference type="SUPFAM" id="SSF54001">
    <property type="entry name" value="Cysteine proteinases"/>
    <property type="match status" value="1"/>
</dbReference>
<dbReference type="PANTHER" id="PTHR24006">
    <property type="entry name" value="UBIQUITIN CARBOXYL-TERMINAL HYDROLASE"/>
    <property type="match status" value="1"/>
</dbReference>
<protein>
    <recommendedName>
        <fullName evidence="3">ubiquitinyl hydrolase 1</fullName>
        <ecNumber evidence="3">3.4.19.12</ecNumber>
    </recommendedName>
</protein>
<evidence type="ECO:0000256" key="5">
    <source>
        <dbReference type="ARBA" id="ARBA00022786"/>
    </source>
</evidence>
<evidence type="ECO:0000256" key="3">
    <source>
        <dbReference type="ARBA" id="ARBA00012759"/>
    </source>
</evidence>
<keyword evidence="4" id="KW-0645">Protease</keyword>
<keyword evidence="7" id="KW-0788">Thiol protease</keyword>
<proteinExistence type="inferred from homology"/>
<dbReference type="CDD" id="cd02257">
    <property type="entry name" value="Peptidase_C19"/>
    <property type="match status" value="1"/>
</dbReference>
<dbReference type="GO" id="GO:0005634">
    <property type="term" value="C:nucleus"/>
    <property type="evidence" value="ECO:0007669"/>
    <property type="project" value="UniProtKB-SubCell"/>
</dbReference>
<dbReference type="GO" id="GO:0005829">
    <property type="term" value="C:cytosol"/>
    <property type="evidence" value="ECO:0007669"/>
    <property type="project" value="TreeGrafter"/>
</dbReference>
<feature type="domain" description="USP" evidence="8">
    <location>
        <begin position="75"/>
        <end position="356"/>
    </location>
</feature>
<dbReference type="AlphaFoldDB" id="A0A7S2ZMA1"/>